<keyword evidence="2" id="KW-0819">tRNA processing</keyword>
<accession>A0ABS7MKG6</accession>
<evidence type="ECO:0000256" key="3">
    <source>
        <dbReference type="ARBA" id="ARBA00022722"/>
    </source>
</evidence>
<keyword evidence="5 8" id="KW-0378">Hydrolase</keyword>
<evidence type="ECO:0000256" key="7">
    <source>
        <dbReference type="NCBIfam" id="TIGR00188"/>
    </source>
</evidence>
<dbReference type="GO" id="GO:0004526">
    <property type="term" value="F:ribonuclease P activity"/>
    <property type="evidence" value="ECO:0007669"/>
    <property type="project" value="UniProtKB-EC"/>
</dbReference>
<comment type="caution">
    <text evidence="8">The sequence shown here is derived from an EMBL/GenBank/DDBJ whole genome shotgun (WGS) entry which is preliminary data.</text>
</comment>
<dbReference type="Gene3D" id="3.30.230.10">
    <property type="match status" value="1"/>
</dbReference>
<dbReference type="InterPro" id="IPR000100">
    <property type="entry name" value="RNase_P"/>
</dbReference>
<dbReference type="PROSITE" id="PS00648">
    <property type="entry name" value="RIBONUCLEASE_P"/>
    <property type="match status" value="1"/>
</dbReference>
<reference evidence="8 9" key="1">
    <citation type="submission" date="2021-08" db="EMBL/GenBank/DDBJ databases">
        <title>Collinsella faecalis sp. nov. isolated from swine faeces.</title>
        <authorList>
            <person name="Oh B.S."/>
            <person name="Lee J.H."/>
        </authorList>
    </citation>
    <scope>NUCLEOTIDE SEQUENCE [LARGE SCALE GENOMIC DNA]</scope>
    <source>
        <strain evidence="8 9">AGMB00827</strain>
    </source>
</reference>
<evidence type="ECO:0000256" key="2">
    <source>
        <dbReference type="ARBA" id="ARBA00022694"/>
    </source>
</evidence>
<proteinExistence type="predicted"/>
<evidence type="ECO:0000256" key="6">
    <source>
        <dbReference type="ARBA" id="ARBA00022884"/>
    </source>
</evidence>
<keyword evidence="4" id="KW-0255">Endonuclease</keyword>
<evidence type="ECO:0000256" key="4">
    <source>
        <dbReference type="ARBA" id="ARBA00022759"/>
    </source>
</evidence>
<gene>
    <name evidence="8" type="primary">rnpA</name>
    <name evidence="8" type="ORF">K6V98_05475</name>
</gene>
<dbReference type="PANTHER" id="PTHR33992">
    <property type="entry name" value="RIBONUCLEASE P PROTEIN COMPONENT"/>
    <property type="match status" value="1"/>
</dbReference>
<name>A0ABS7MKG6_9ACTN</name>
<dbReference type="PANTHER" id="PTHR33992:SF1">
    <property type="entry name" value="RIBONUCLEASE P PROTEIN COMPONENT"/>
    <property type="match status" value="1"/>
</dbReference>
<evidence type="ECO:0000313" key="9">
    <source>
        <dbReference type="Proteomes" id="UP000700908"/>
    </source>
</evidence>
<comment type="function">
    <text evidence="1">RNaseP catalyzes the removal of the 5'-leader sequence from pre-tRNA to produce the mature 5'-terminus. It can also cleave other RNA substrates such as 4.5S RNA. The protein component plays an auxiliary but essential role in vivo by binding to the 5'-leader sequence and broadening the substrate specificity of the ribozyme.</text>
</comment>
<dbReference type="EMBL" id="JAIMFO010000006">
    <property type="protein sequence ID" value="MBY4797803.1"/>
    <property type="molecule type" value="Genomic_DNA"/>
</dbReference>
<dbReference type="Proteomes" id="UP000700908">
    <property type="component" value="Unassembled WGS sequence"/>
</dbReference>
<dbReference type="InterPro" id="IPR014721">
    <property type="entry name" value="Ribsml_uS5_D2-typ_fold_subgr"/>
</dbReference>
<dbReference type="InterPro" id="IPR020568">
    <property type="entry name" value="Ribosomal_Su5_D2-typ_SF"/>
</dbReference>
<evidence type="ECO:0000313" key="8">
    <source>
        <dbReference type="EMBL" id="MBY4797803.1"/>
    </source>
</evidence>
<dbReference type="RefSeq" id="WP_222199514.1">
    <property type="nucleotide sequence ID" value="NZ_JAIMFO010000006.1"/>
</dbReference>
<sequence>MRTIKSPQDFERVFSRGKRYNHPLLRMVIQTCLDEGDPGRVAFVAAKRLGTAVFRNRSKRMLRAAAYQCGFPLPGYDLILFATKDTAAAHIDELSQALQKLVRRSGATAQVNQCLNTNKECW</sequence>
<keyword evidence="6" id="KW-0694">RNA-binding</keyword>
<keyword evidence="9" id="KW-1185">Reference proteome</keyword>
<evidence type="ECO:0000256" key="5">
    <source>
        <dbReference type="ARBA" id="ARBA00022801"/>
    </source>
</evidence>
<keyword evidence="3" id="KW-0540">Nuclease</keyword>
<dbReference type="InterPro" id="IPR020539">
    <property type="entry name" value="RNase_P_CS"/>
</dbReference>
<dbReference type="EC" id="3.1.26.5" evidence="7"/>
<dbReference type="SUPFAM" id="SSF54211">
    <property type="entry name" value="Ribosomal protein S5 domain 2-like"/>
    <property type="match status" value="1"/>
</dbReference>
<protein>
    <recommendedName>
        <fullName evidence="7">Ribonuclease P protein component</fullName>
        <ecNumber evidence="7">3.1.26.5</ecNumber>
    </recommendedName>
</protein>
<dbReference type="NCBIfam" id="TIGR00188">
    <property type="entry name" value="rnpA"/>
    <property type="match status" value="1"/>
</dbReference>
<organism evidence="8 9">
    <name type="scientific">Collinsella ureilytica</name>
    <dbReference type="NCBI Taxonomy" id="2869515"/>
    <lineage>
        <taxon>Bacteria</taxon>
        <taxon>Bacillati</taxon>
        <taxon>Actinomycetota</taxon>
        <taxon>Coriobacteriia</taxon>
        <taxon>Coriobacteriales</taxon>
        <taxon>Coriobacteriaceae</taxon>
        <taxon>Collinsella</taxon>
    </lineage>
</organism>
<evidence type="ECO:0000256" key="1">
    <source>
        <dbReference type="ARBA" id="ARBA00002663"/>
    </source>
</evidence>
<dbReference type="Pfam" id="PF00825">
    <property type="entry name" value="Ribonuclease_P"/>
    <property type="match status" value="1"/>
</dbReference>